<comment type="caution">
    <text evidence="2">The sequence shown here is derived from an EMBL/GenBank/DDBJ whole genome shotgun (WGS) entry which is preliminary data.</text>
</comment>
<organism evidence="2 3">
    <name type="scientific">Ditylenchus destructor</name>
    <dbReference type="NCBI Taxonomy" id="166010"/>
    <lineage>
        <taxon>Eukaryota</taxon>
        <taxon>Metazoa</taxon>
        <taxon>Ecdysozoa</taxon>
        <taxon>Nematoda</taxon>
        <taxon>Chromadorea</taxon>
        <taxon>Rhabditida</taxon>
        <taxon>Tylenchina</taxon>
        <taxon>Tylenchomorpha</taxon>
        <taxon>Sphaerularioidea</taxon>
        <taxon>Anguinidae</taxon>
        <taxon>Anguininae</taxon>
        <taxon>Ditylenchus</taxon>
    </lineage>
</organism>
<dbReference type="EMBL" id="JAKKPZ010001233">
    <property type="protein sequence ID" value="KAI1690412.1"/>
    <property type="molecule type" value="Genomic_DNA"/>
</dbReference>
<reference evidence="2" key="1">
    <citation type="submission" date="2022-01" db="EMBL/GenBank/DDBJ databases">
        <title>Genome Sequence Resource for Two Populations of Ditylenchus destructor, the Migratory Endoparasitic Phytonematode.</title>
        <authorList>
            <person name="Zhang H."/>
            <person name="Lin R."/>
            <person name="Xie B."/>
        </authorList>
    </citation>
    <scope>NUCLEOTIDE SEQUENCE</scope>
    <source>
        <strain evidence="2">BazhouSP</strain>
    </source>
</reference>
<name>A0AAD4MDK2_9BILA</name>
<evidence type="ECO:0000313" key="2">
    <source>
        <dbReference type="EMBL" id="KAI1690412.1"/>
    </source>
</evidence>
<evidence type="ECO:0000256" key="1">
    <source>
        <dbReference type="SAM" id="SignalP"/>
    </source>
</evidence>
<dbReference type="Proteomes" id="UP001201812">
    <property type="component" value="Unassembled WGS sequence"/>
</dbReference>
<keyword evidence="1" id="KW-0732">Signal</keyword>
<sequence length="133" mass="15302">MYLHFNCAIIFFVLLSYNGLFVDSVPEAVLDGRIEQYRQLAAEYMSQLKKGEMLDVAHAILKASGENAKVNQILSELKTQLRPEVMEIQTHFMAEHALIKAEEHIKTLKGDEEKRAKKLLAELKADFLNRHFQ</sequence>
<feature type="chain" id="PRO_5042112306" evidence="1">
    <location>
        <begin position="25"/>
        <end position="133"/>
    </location>
</feature>
<proteinExistence type="predicted"/>
<protein>
    <submittedName>
        <fullName evidence="2">Uncharacterized protein</fullName>
    </submittedName>
</protein>
<gene>
    <name evidence="2" type="ORF">DdX_22494</name>
</gene>
<accession>A0AAD4MDK2</accession>
<evidence type="ECO:0000313" key="3">
    <source>
        <dbReference type="Proteomes" id="UP001201812"/>
    </source>
</evidence>
<keyword evidence="3" id="KW-1185">Reference proteome</keyword>
<dbReference type="AlphaFoldDB" id="A0AAD4MDK2"/>
<feature type="signal peptide" evidence="1">
    <location>
        <begin position="1"/>
        <end position="24"/>
    </location>
</feature>